<name>A0A0S4J4I5_BODSA</name>
<organism evidence="1 2">
    <name type="scientific">Bodo saltans</name>
    <name type="common">Flagellated protozoan</name>
    <dbReference type="NCBI Taxonomy" id="75058"/>
    <lineage>
        <taxon>Eukaryota</taxon>
        <taxon>Discoba</taxon>
        <taxon>Euglenozoa</taxon>
        <taxon>Kinetoplastea</taxon>
        <taxon>Metakinetoplastina</taxon>
        <taxon>Eubodonida</taxon>
        <taxon>Bodonidae</taxon>
        <taxon>Bodo</taxon>
    </lineage>
</organism>
<protein>
    <submittedName>
        <fullName evidence="1">Uncharacterized protein</fullName>
    </submittedName>
</protein>
<dbReference type="Proteomes" id="UP000051952">
    <property type="component" value="Unassembled WGS sequence"/>
</dbReference>
<dbReference type="EMBL" id="CYKH01001274">
    <property type="protein sequence ID" value="CUG86303.1"/>
    <property type="molecule type" value="Genomic_DNA"/>
</dbReference>
<sequence length="114" mass="13304">MSCPDELAILQAERRMLDKKLSERRILMERMWEEKREEDERIRAEELEAVEADLMGHERMLVAQQELSEELRCIESVERSLLPPPPALLLRDADGHAAKMEKVRAREAARGIVR</sequence>
<proteinExistence type="predicted"/>
<gene>
    <name evidence="1" type="ORF">BSAL_92450</name>
</gene>
<accession>A0A0S4J4I5</accession>
<dbReference type="VEuPathDB" id="TriTrypDB:BSAL_92450"/>
<reference evidence="2" key="1">
    <citation type="submission" date="2015-09" db="EMBL/GenBank/DDBJ databases">
        <authorList>
            <consortium name="Pathogen Informatics"/>
        </authorList>
    </citation>
    <scope>NUCLEOTIDE SEQUENCE [LARGE SCALE GENOMIC DNA]</scope>
    <source>
        <strain evidence="2">Lake Konstanz</strain>
    </source>
</reference>
<keyword evidence="2" id="KW-1185">Reference proteome</keyword>
<dbReference type="AlphaFoldDB" id="A0A0S4J4I5"/>
<evidence type="ECO:0000313" key="1">
    <source>
        <dbReference type="EMBL" id="CUG86303.1"/>
    </source>
</evidence>
<evidence type="ECO:0000313" key="2">
    <source>
        <dbReference type="Proteomes" id="UP000051952"/>
    </source>
</evidence>